<keyword evidence="5 11" id="KW-0418">Kinase</keyword>
<dbReference type="InterPro" id="IPR044926">
    <property type="entry name" value="RGS_subdomain_2"/>
</dbReference>
<evidence type="ECO:0000256" key="8">
    <source>
        <dbReference type="ARBA" id="ARBA00036224"/>
    </source>
</evidence>
<dbReference type="GO" id="GO:0005524">
    <property type="term" value="F:ATP binding"/>
    <property type="evidence" value="ECO:0007669"/>
    <property type="project" value="UniProtKB-UniRule"/>
</dbReference>
<sequence>MADLEAVLADVSYLMAMEKSKSTPAARASKKIILPEPSIRSVMQKYLEERDDLTFDKIFNQKIGFLLFKDFCLNEIDEAVPQLKFYEEIKDYEKLDSEEERLSRSRQIYDGYIMKELLSCSHVRPQISAGRPIGKAALKKKIYIYIYITFPFVSLSLFQPFSKKAVDHVQIYSHFIASLLFSFFSCSDKFTRFCQWKNVELNIHLTMNDFSVHRIIGRGGFGEVYGCRKADTGKMYAMKCLDKKRIKMKQGETLALNERIMLSLVSTGDCPFIVCMTYAFHTPDKLCFILDLMNGGDLHYHLSQHGVFSEKEMRFYAAEIILGLEHMHNRFVVYRDLKPANILLDEHGHVRISDLGLACDFSKRKPHASVGTHGYMAPEVLQKGTAYDSSADWFSLGCMLFKLLRGHSPFRQHKTKDKHEIDRMTLTMNVELPDSFTAELKDLLEGLLQRDVSKRLGCQGRGAPEVKEHQFFKGIDWQQVYLQKYAPPLIPPRGEVNAADAFDIGSFDEEDTKGIKLLDSDQELYKNFPLVISERWQQEVAETVYEAVNSDTDKSEARKRAKNKQLGHEEDYALGKDCIMHGYMLKLGNPFLTQWQRRYFYLFPNRVEWRGEGESRQNLLTMEQIVSVEETQIKDKKCILLRIKGGKQFVLQCESDPEFVQWKKELTEAFTEAQKLLRRAPKVIGKGRAGVMELSKPPLTHRNSNGL</sequence>
<dbReference type="InterPro" id="IPR011993">
    <property type="entry name" value="PH-like_dom_sf"/>
</dbReference>
<evidence type="ECO:0000259" key="12">
    <source>
        <dbReference type="PROSITE" id="PS50003"/>
    </source>
</evidence>
<dbReference type="FunFam" id="3.30.200.20:FF:000068">
    <property type="entry name" value="G protein-coupled receptor kinase"/>
    <property type="match status" value="1"/>
</dbReference>
<dbReference type="Pfam" id="PF00169">
    <property type="entry name" value="PH"/>
    <property type="match status" value="1"/>
</dbReference>
<dbReference type="PROSITE" id="PS00107">
    <property type="entry name" value="PROTEIN_KINASE_ATP"/>
    <property type="match status" value="1"/>
</dbReference>
<dbReference type="FunFam" id="1.10.510.10:FF:000118">
    <property type="entry name" value="G protein-coupled receptor kinase"/>
    <property type="match status" value="1"/>
</dbReference>
<comment type="catalytic activity">
    <reaction evidence="8">
        <text>[beta-adrenergic receptor] + ATP = [beta-adrenergic receptor]-phosphate + ADP + H(+)</text>
        <dbReference type="Rhea" id="RHEA:19429"/>
        <dbReference type="Rhea" id="RHEA-COMP:11222"/>
        <dbReference type="Rhea" id="RHEA-COMP:11223"/>
        <dbReference type="ChEBI" id="CHEBI:15378"/>
        <dbReference type="ChEBI" id="CHEBI:30616"/>
        <dbReference type="ChEBI" id="CHEBI:43176"/>
        <dbReference type="ChEBI" id="CHEBI:68546"/>
        <dbReference type="ChEBI" id="CHEBI:456216"/>
        <dbReference type="EC" id="2.7.11.15"/>
    </reaction>
    <physiologicalReaction direction="left-to-right" evidence="8">
        <dbReference type="Rhea" id="RHEA:19430"/>
    </physiologicalReaction>
</comment>
<feature type="binding site" evidence="10">
    <location>
        <position position="239"/>
    </location>
    <ligand>
        <name>ATP</name>
        <dbReference type="ChEBI" id="CHEBI:30616"/>
    </ligand>
</feature>
<accession>A0A8D3DPG5</accession>
<evidence type="ECO:0000259" key="15">
    <source>
        <dbReference type="PROSITE" id="PS51285"/>
    </source>
</evidence>
<dbReference type="Pfam" id="PF00615">
    <property type="entry name" value="RGS"/>
    <property type="match status" value="1"/>
</dbReference>
<evidence type="ECO:0000256" key="4">
    <source>
        <dbReference type="ARBA" id="ARBA00022741"/>
    </source>
</evidence>
<dbReference type="InterPro" id="IPR000239">
    <property type="entry name" value="GPCR_kinase"/>
</dbReference>
<dbReference type="SUPFAM" id="SSF48097">
    <property type="entry name" value="Regulator of G-protein signaling, RGS"/>
    <property type="match status" value="1"/>
</dbReference>
<organism evidence="16 17">
    <name type="scientific">Scophthalmus maximus</name>
    <name type="common">Turbot</name>
    <name type="synonym">Psetta maxima</name>
    <dbReference type="NCBI Taxonomy" id="52904"/>
    <lineage>
        <taxon>Eukaryota</taxon>
        <taxon>Metazoa</taxon>
        <taxon>Chordata</taxon>
        <taxon>Craniata</taxon>
        <taxon>Vertebrata</taxon>
        <taxon>Euteleostomi</taxon>
        <taxon>Actinopterygii</taxon>
        <taxon>Neopterygii</taxon>
        <taxon>Teleostei</taxon>
        <taxon>Neoteleostei</taxon>
        <taxon>Acanthomorphata</taxon>
        <taxon>Carangaria</taxon>
        <taxon>Pleuronectiformes</taxon>
        <taxon>Pleuronectoidei</taxon>
        <taxon>Scophthalmidae</taxon>
        <taxon>Scophthalmus</taxon>
    </lineage>
</organism>
<feature type="domain" description="Protein kinase" evidence="13">
    <location>
        <begin position="210"/>
        <end position="472"/>
    </location>
</feature>
<feature type="active site" description="Proton acceptor" evidence="9">
    <location>
        <position position="336"/>
    </location>
</feature>
<dbReference type="Pfam" id="PF00069">
    <property type="entry name" value="Pkinase"/>
    <property type="match status" value="1"/>
</dbReference>
<evidence type="ECO:0000313" key="17">
    <source>
        <dbReference type="Proteomes" id="UP000694558"/>
    </source>
</evidence>
<dbReference type="Ensembl" id="ENSSMAT00000075528.1">
    <property type="protein sequence ID" value="ENSSMAP00000061424.1"/>
    <property type="gene ID" value="ENSSMAG00000009148.2"/>
</dbReference>
<evidence type="ECO:0000256" key="7">
    <source>
        <dbReference type="ARBA" id="ARBA00034106"/>
    </source>
</evidence>
<keyword evidence="2 11" id="KW-0723">Serine/threonine-protein kinase</keyword>
<dbReference type="Gene3D" id="1.10.510.10">
    <property type="entry name" value="Transferase(Phosphotransferase) domain 1"/>
    <property type="match status" value="1"/>
</dbReference>
<dbReference type="InterPro" id="IPR016137">
    <property type="entry name" value="RGS"/>
</dbReference>
<dbReference type="PROSITE" id="PS50003">
    <property type="entry name" value="PH_DOMAIN"/>
    <property type="match status" value="1"/>
</dbReference>
<dbReference type="GO" id="GO:0007186">
    <property type="term" value="P:G protein-coupled receptor signaling pathway"/>
    <property type="evidence" value="ECO:0007669"/>
    <property type="project" value="TreeGrafter"/>
</dbReference>
<dbReference type="GO" id="GO:0098793">
    <property type="term" value="C:presynapse"/>
    <property type="evidence" value="ECO:0007669"/>
    <property type="project" value="UniProtKB-SubCell"/>
</dbReference>
<dbReference type="SMART" id="SM00315">
    <property type="entry name" value="RGS"/>
    <property type="match status" value="1"/>
</dbReference>
<dbReference type="FunFam" id="2.30.29.30:FF:000084">
    <property type="entry name" value="G protein-coupled receptor kinase"/>
    <property type="match status" value="1"/>
</dbReference>
<dbReference type="InterPro" id="IPR000719">
    <property type="entry name" value="Prot_kinase_dom"/>
</dbReference>
<reference evidence="16" key="2">
    <citation type="submission" date="2025-08" db="UniProtKB">
        <authorList>
            <consortium name="Ensembl"/>
        </authorList>
    </citation>
    <scope>IDENTIFICATION</scope>
</reference>
<evidence type="ECO:0000256" key="9">
    <source>
        <dbReference type="PIRSR" id="PIRSR600239-51"/>
    </source>
</evidence>
<dbReference type="InterPro" id="IPR036305">
    <property type="entry name" value="RGS_sf"/>
</dbReference>
<dbReference type="GO" id="GO:0004703">
    <property type="term" value="F:G protein-coupled receptor kinase activity"/>
    <property type="evidence" value="ECO:0007669"/>
    <property type="project" value="InterPro"/>
</dbReference>
<evidence type="ECO:0000256" key="11">
    <source>
        <dbReference type="RuleBase" id="RU000308"/>
    </source>
</evidence>
<evidence type="ECO:0000256" key="3">
    <source>
        <dbReference type="ARBA" id="ARBA00022679"/>
    </source>
</evidence>
<evidence type="ECO:0000256" key="5">
    <source>
        <dbReference type="ARBA" id="ARBA00022777"/>
    </source>
</evidence>
<dbReference type="Gene3D" id="1.10.167.10">
    <property type="entry name" value="Regulator of G-protein Signalling 4, domain 2"/>
    <property type="match status" value="1"/>
</dbReference>
<evidence type="ECO:0000256" key="10">
    <source>
        <dbReference type="PROSITE-ProRule" id="PRU10141"/>
    </source>
</evidence>
<dbReference type="SMART" id="SM00133">
    <property type="entry name" value="S_TK_X"/>
    <property type="match status" value="1"/>
</dbReference>
<dbReference type="GO" id="GO:0009966">
    <property type="term" value="P:regulation of signal transduction"/>
    <property type="evidence" value="ECO:0007669"/>
    <property type="project" value="TreeGrafter"/>
</dbReference>
<dbReference type="PROSITE" id="PS51285">
    <property type="entry name" value="AGC_KINASE_CTER"/>
    <property type="match status" value="1"/>
</dbReference>
<evidence type="ECO:0000259" key="14">
    <source>
        <dbReference type="PROSITE" id="PS50132"/>
    </source>
</evidence>
<dbReference type="InterPro" id="IPR001849">
    <property type="entry name" value="PH_domain"/>
</dbReference>
<dbReference type="GO" id="GO:0001664">
    <property type="term" value="F:G protein-coupled receptor binding"/>
    <property type="evidence" value="ECO:0007669"/>
    <property type="project" value="TreeGrafter"/>
</dbReference>
<name>A0A8D3DPG5_SCOMX</name>
<comment type="subcellular location">
    <subcellularLocation>
        <location evidence="7">Presynapse</location>
    </subcellularLocation>
</comment>
<dbReference type="GO" id="GO:0047696">
    <property type="term" value="F:beta-adrenergic receptor kinase activity"/>
    <property type="evidence" value="ECO:0007669"/>
    <property type="project" value="UniProtKB-EC"/>
</dbReference>
<dbReference type="EC" id="2.7.11.-" evidence="11"/>
<dbReference type="InterPro" id="IPR011009">
    <property type="entry name" value="Kinase-like_dom_sf"/>
</dbReference>
<dbReference type="CDD" id="cd01240">
    <property type="entry name" value="PH_GRK2_subgroup"/>
    <property type="match status" value="1"/>
</dbReference>
<reference evidence="16" key="1">
    <citation type="submission" date="2023-05" db="EMBL/GenBank/DDBJ databases">
        <title>High-quality long-read genome of Scophthalmus maximus.</title>
        <authorList>
            <person name="Lien S."/>
            <person name="Martinez P."/>
        </authorList>
    </citation>
    <scope>NUCLEOTIDE SEQUENCE [LARGE SCALE GENOMIC DNA]</scope>
</reference>
<evidence type="ECO:0000256" key="6">
    <source>
        <dbReference type="ARBA" id="ARBA00022840"/>
    </source>
</evidence>
<dbReference type="PANTHER" id="PTHR24355:SF18">
    <property type="entry name" value="G PROTEIN-COUPLED RECEPTOR KINASE"/>
    <property type="match status" value="1"/>
</dbReference>
<dbReference type="InterPro" id="IPR008271">
    <property type="entry name" value="Ser/Thr_kinase_AS"/>
</dbReference>
<evidence type="ECO:0000313" key="16">
    <source>
        <dbReference type="Ensembl" id="ENSSMAP00000061424.1"/>
    </source>
</evidence>
<feature type="domain" description="RGS" evidence="14">
    <location>
        <begin position="54"/>
        <end position="116"/>
    </location>
</feature>
<dbReference type="SMART" id="SM00233">
    <property type="entry name" value="PH"/>
    <property type="match status" value="1"/>
</dbReference>
<protein>
    <recommendedName>
        <fullName evidence="11">G protein-coupled receptor kinase</fullName>
        <ecNumber evidence="11">2.7.11.-</ecNumber>
    </recommendedName>
</protein>
<evidence type="ECO:0000256" key="1">
    <source>
        <dbReference type="ARBA" id="ARBA00009793"/>
    </source>
</evidence>
<proteinExistence type="inferred from homology"/>
<dbReference type="PANTHER" id="PTHR24355">
    <property type="entry name" value="G PROTEIN-COUPLED RECEPTOR KINASE/RIBOSOMAL PROTEIN S6 KINASE"/>
    <property type="match status" value="1"/>
</dbReference>
<dbReference type="PRINTS" id="PR00717">
    <property type="entry name" value="GPCRKINASE"/>
</dbReference>
<dbReference type="PROSITE" id="PS50132">
    <property type="entry name" value="RGS"/>
    <property type="match status" value="1"/>
</dbReference>
<dbReference type="SMART" id="SM00220">
    <property type="entry name" value="S_TKc"/>
    <property type="match status" value="1"/>
</dbReference>
<dbReference type="PROSITE" id="PS00108">
    <property type="entry name" value="PROTEIN_KINASE_ST"/>
    <property type="match status" value="1"/>
</dbReference>
<keyword evidence="3 11" id="KW-0808">Transferase</keyword>
<dbReference type="Proteomes" id="UP000694558">
    <property type="component" value="Chromosome 4"/>
</dbReference>
<evidence type="ECO:0000259" key="13">
    <source>
        <dbReference type="PROSITE" id="PS50011"/>
    </source>
</evidence>
<dbReference type="SUPFAM" id="SSF50729">
    <property type="entry name" value="PH domain-like"/>
    <property type="match status" value="1"/>
</dbReference>
<keyword evidence="4 10" id="KW-0547">Nucleotide-binding</keyword>
<comment type="similarity">
    <text evidence="1 11">Belongs to the protein kinase superfamily. AGC Ser/Thr protein kinase family. GPRK subfamily.</text>
</comment>
<keyword evidence="6 10" id="KW-0067">ATP-binding</keyword>
<dbReference type="AlphaFoldDB" id="A0A8D3DPG5"/>
<dbReference type="GeneTree" id="ENSGT00940000157699"/>
<dbReference type="InterPro" id="IPR000961">
    <property type="entry name" value="AGC-kinase_C"/>
</dbReference>
<dbReference type="SUPFAM" id="SSF56112">
    <property type="entry name" value="Protein kinase-like (PK-like)"/>
    <property type="match status" value="1"/>
</dbReference>
<evidence type="ECO:0000256" key="2">
    <source>
        <dbReference type="ARBA" id="ARBA00022527"/>
    </source>
</evidence>
<dbReference type="PROSITE" id="PS50011">
    <property type="entry name" value="PROTEIN_KINASE_DOM"/>
    <property type="match status" value="1"/>
</dbReference>
<feature type="domain" description="PH" evidence="12">
    <location>
        <begin position="577"/>
        <end position="671"/>
    </location>
</feature>
<feature type="domain" description="AGC-kinase C-terminal" evidence="15">
    <location>
        <begin position="473"/>
        <end position="540"/>
    </location>
</feature>
<dbReference type="Gene3D" id="3.30.200.20">
    <property type="entry name" value="Phosphorylase Kinase, domain 1"/>
    <property type="match status" value="1"/>
</dbReference>
<gene>
    <name evidence="16" type="primary">GRK3</name>
</gene>
<dbReference type="InterPro" id="IPR017441">
    <property type="entry name" value="Protein_kinase_ATP_BS"/>
</dbReference>
<dbReference type="Gene3D" id="2.30.29.30">
    <property type="entry name" value="Pleckstrin-homology domain (PH domain)/Phosphotyrosine-binding domain (PTB)"/>
    <property type="match status" value="1"/>
</dbReference>